<dbReference type="InterPro" id="IPR006612">
    <property type="entry name" value="THAP_Znf"/>
</dbReference>
<evidence type="ECO:0000256" key="4">
    <source>
        <dbReference type="ARBA" id="ARBA00023125"/>
    </source>
</evidence>
<dbReference type="SMART" id="SM00980">
    <property type="entry name" value="THAP"/>
    <property type="match status" value="1"/>
</dbReference>
<reference evidence="9" key="1">
    <citation type="submission" date="2025-08" db="UniProtKB">
        <authorList>
            <consortium name="RefSeq"/>
        </authorList>
    </citation>
    <scope>IDENTIFICATION</scope>
</reference>
<dbReference type="RefSeq" id="XP_013164470.1">
    <property type="nucleotide sequence ID" value="XM_013309016.1"/>
</dbReference>
<evidence type="ECO:0000259" key="8">
    <source>
        <dbReference type="PROSITE" id="PS50950"/>
    </source>
</evidence>
<dbReference type="InterPro" id="IPR026521">
    <property type="entry name" value="THAP2"/>
</dbReference>
<evidence type="ECO:0000256" key="3">
    <source>
        <dbReference type="ARBA" id="ARBA00022833"/>
    </source>
</evidence>
<dbReference type="GO" id="GO:0003677">
    <property type="term" value="F:DNA binding"/>
    <property type="evidence" value="ECO:0007669"/>
    <property type="project" value="UniProtKB-UniRule"/>
</dbReference>
<feature type="region of interest" description="Disordered" evidence="7">
    <location>
        <begin position="81"/>
        <end position="132"/>
    </location>
</feature>
<sequence>MITCVFCKTQYEKGSGISLHKFPKGGALKRWLNNMKLDNFIPTDNDRLCSKHFTAECFSKHKTRTTLNRSSIPTIFDSKMKLTSSASSQKEDSMKDGDTRKSCKAQRSKNKRLQKLKSQGANTTSNPIEDPLDEFGLRRPIKIEIEEKLNTSCSCLMTNCNANQDGIPVKGISHVWGTVKHDHCYQTDNPTLSKKAKEELQNNLKIARYRIKVLSQHVKRLRNKITSLKDTNKQLRKRKVIGDAFVDMLKDGDDVKPQLFKRMFLNADKNVSHAGYPKELKSFSITLYALSPQAYAYVRKKFNLALPHPRMIRAWRSALNQKSEHPVENINSVNANNPAGTSGEDGLKHTIMIRTADSPYEFNSVQDGMEHVNSDTETPCILALVQDEMEHVNSGNESPSESALPEDEMEHVNTANESPSESALPEDEMEHVNGDNETPCEITLIEDGMEDGMEDEYGAIELPYRFTLIRNEREHVDNDTEMPCKFTLVQNGMERVNATNKRKKTTKQKNKKKNDLNFKVGTRKPTTSRKPRRRAWD</sequence>
<feature type="compositionally biased region" description="Basic residues" evidence="7">
    <location>
        <begin position="526"/>
        <end position="537"/>
    </location>
</feature>
<dbReference type="SMART" id="SM00692">
    <property type="entry name" value="DM3"/>
    <property type="match status" value="1"/>
</dbReference>
<keyword evidence="3" id="KW-0862">Zinc</keyword>
<feature type="compositionally biased region" description="Basic residues" evidence="7">
    <location>
        <begin position="102"/>
        <end position="115"/>
    </location>
</feature>
<protein>
    <submittedName>
        <fullName evidence="9">Uncharacterized protein LOC106115587</fullName>
    </submittedName>
</protein>
<dbReference type="InterPro" id="IPR021896">
    <property type="entry name" value="THAP9-like_HTH"/>
</dbReference>
<keyword evidence="1" id="KW-0479">Metal-binding</keyword>
<gene>
    <name evidence="9" type="primary">LOC106115587</name>
</gene>
<evidence type="ECO:0000313" key="9">
    <source>
        <dbReference type="RefSeq" id="XP_013164470.1"/>
    </source>
</evidence>
<feature type="compositionally biased region" description="Basic and acidic residues" evidence="7">
    <location>
        <begin position="89"/>
        <end position="101"/>
    </location>
</feature>
<dbReference type="Pfam" id="PF05485">
    <property type="entry name" value="THAP"/>
    <property type="match status" value="1"/>
</dbReference>
<keyword evidence="6" id="KW-0175">Coiled coil</keyword>
<dbReference type="KEGG" id="pxu:106115587"/>
<name>A0AAJ6Z368_PAPXU</name>
<evidence type="ECO:0000256" key="1">
    <source>
        <dbReference type="ARBA" id="ARBA00022723"/>
    </source>
</evidence>
<evidence type="ECO:0000256" key="7">
    <source>
        <dbReference type="SAM" id="MobiDB-lite"/>
    </source>
</evidence>
<keyword evidence="2 5" id="KW-0863">Zinc-finger</keyword>
<evidence type="ECO:0000256" key="6">
    <source>
        <dbReference type="SAM" id="Coils"/>
    </source>
</evidence>
<dbReference type="PROSITE" id="PS50950">
    <property type="entry name" value="ZF_THAP"/>
    <property type="match status" value="1"/>
</dbReference>
<feature type="region of interest" description="Disordered" evidence="7">
    <location>
        <begin position="493"/>
        <end position="537"/>
    </location>
</feature>
<proteinExistence type="predicted"/>
<dbReference type="Gene3D" id="6.20.210.20">
    <property type="entry name" value="THAP domain"/>
    <property type="match status" value="1"/>
</dbReference>
<feature type="coiled-coil region" evidence="6">
    <location>
        <begin position="197"/>
        <end position="238"/>
    </location>
</feature>
<organism evidence="9">
    <name type="scientific">Papilio xuthus</name>
    <name type="common">Asian swallowtail butterfly</name>
    <dbReference type="NCBI Taxonomy" id="66420"/>
    <lineage>
        <taxon>Eukaryota</taxon>
        <taxon>Metazoa</taxon>
        <taxon>Ecdysozoa</taxon>
        <taxon>Arthropoda</taxon>
        <taxon>Hexapoda</taxon>
        <taxon>Insecta</taxon>
        <taxon>Pterygota</taxon>
        <taxon>Neoptera</taxon>
        <taxon>Endopterygota</taxon>
        <taxon>Lepidoptera</taxon>
        <taxon>Glossata</taxon>
        <taxon>Ditrysia</taxon>
        <taxon>Papilionoidea</taxon>
        <taxon>Papilionidae</taxon>
        <taxon>Papilioninae</taxon>
        <taxon>Papilio</taxon>
    </lineage>
</organism>
<dbReference type="SUPFAM" id="SSF57716">
    <property type="entry name" value="Glucocorticoid receptor-like (DNA-binding domain)"/>
    <property type="match status" value="1"/>
</dbReference>
<evidence type="ECO:0000256" key="5">
    <source>
        <dbReference type="PROSITE-ProRule" id="PRU00309"/>
    </source>
</evidence>
<dbReference type="AlphaFoldDB" id="A0AAJ6Z368"/>
<dbReference type="Pfam" id="PF12017">
    <property type="entry name" value="Tnp_P_element"/>
    <property type="match status" value="1"/>
</dbReference>
<dbReference type="GO" id="GO:0008270">
    <property type="term" value="F:zinc ion binding"/>
    <property type="evidence" value="ECO:0007669"/>
    <property type="project" value="UniProtKB-KW"/>
</dbReference>
<dbReference type="GeneID" id="106115587"/>
<dbReference type="InterPro" id="IPR038441">
    <property type="entry name" value="THAP_Znf_sf"/>
</dbReference>
<feature type="compositionally biased region" description="Polar residues" evidence="7">
    <location>
        <begin position="116"/>
        <end position="127"/>
    </location>
</feature>
<feature type="domain" description="THAP-type" evidence="8">
    <location>
        <begin position="1"/>
        <end position="76"/>
    </location>
</feature>
<dbReference type="Proteomes" id="UP000694872">
    <property type="component" value="Unplaced"/>
</dbReference>
<dbReference type="PANTHER" id="PTHR47696">
    <property type="entry name" value="THAP DOMAIN-CONTAINING PROTEIN 2"/>
    <property type="match status" value="1"/>
</dbReference>
<accession>A0AAJ6Z368</accession>
<keyword evidence="4 5" id="KW-0238">DNA-binding</keyword>
<feature type="region of interest" description="Disordered" evidence="7">
    <location>
        <begin position="390"/>
        <end position="438"/>
    </location>
</feature>
<dbReference type="PANTHER" id="PTHR47696:SF2">
    <property type="entry name" value="PROVISIONAL ORTHOLOG OF THAP DOMAIN CONTAINING 1"/>
    <property type="match status" value="1"/>
</dbReference>
<evidence type="ECO:0000256" key="2">
    <source>
        <dbReference type="ARBA" id="ARBA00022771"/>
    </source>
</evidence>
<feature type="compositionally biased region" description="Basic residues" evidence="7">
    <location>
        <begin position="500"/>
        <end position="512"/>
    </location>
</feature>